<comment type="similarity">
    <text evidence="2 7">Belongs to the IL-10 family.</text>
</comment>
<dbReference type="InterPro" id="IPR020443">
    <property type="entry name" value="IL-10/19/20/24/26"/>
</dbReference>
<gene>
    <name evidence="8" type="ORF">MMEN_LOCUS16515</name>
</gene>
<dbReference type="PROSITE" id="PS00520">
    <property type="entry name" value="INTERLEUKIN_10"/>
    <property type="match status" value="1"/>
</dbReference>
<keyword evidence="4 7" id="KW-0964">Secreted</keyword>
<reference evidence="8" key="1">
    <citation type="submission" date="2021-05" db="EMBL/GenBank/DDBJ databases">
        <authorList>
            <person name="Tigano A."/>
        </authorList>
    </citation>
    <scope>NUCLEOTIDE SEQUENCE</scope>
</reference>
<comment type="subcellular location">
    <subcellularLocation>
        <location evidence="1 7">Secreted</location>
    </subcellularLocation>
</comment>
<organism evidence="8 9">
    <name type="scientific">Menidia menidia</name>
    <name type="common">Atlantic silverside</name>
    <dbReference type="NCBI Taxonomy" id="238744"/>
    <lineage>
        <taxon>Eukaryota</taxon>
        <taxon>Metazoa</taxon>
        <taxon>Chordata</taxon>
        <taxon>Craniata</taxon>
        <taxon>Vertebrata</taxon>
        <taxon>Euteleostomi</taxon>
        <taxon>Actinopterygii</taxon>
        <taxon>Neopterygii</taxon>
        <taxon>Teleostei</taxon>
        <taxon>Neoteleostei</taxon>
        <taxon>Acanthomorphata</taxon>
        <taxon>Ovalentaria</taxon>
        <taxon>Atherinomorphae</taxon>
        <taxon>Atheriniformes</taxon>
        <taxon>Atherinopsidae</taxon>
        <taxon>Menidiinae</taxon>
        <taxon>Menidia</taxon>
    </lineage>
</organism>
<dbReference type="GO" id="GO:0005615">
    <property type="term" value="C:extracellular space"/>
    <property type="evidence" value="ECO:0007669"/>
    <property type="project" value="UniProtKB-UniRule"/>
</dbReference>
<dbReference type="OrthoDB" id="9938154at2759"/>
<dbReference type="PANTHER" id="PTHR48482">
    <property type="entry name" value="INTERLEUKIN-19-RELATED"/>
    <property type="match status" value="1"/>
</dbReference>
<dbReference type="InterPro" id="IPR020423">
    <property type="entry name" value="IL-10_CS"/>
</dbReference>
<keyword evidence="6" id="KW-1015">Disulfide bond</keyword>
<dbReference type="GO" id="GO:0005125">
    <property type="term" value="F:cytokine activity"/>
    <property type="evidence" value="ECO:0007669"/>
    <property type="project" value="UniProtKB-UniRule"/>
</dbReference>
<evidence type="ECO:0000256" key="1">
    <source>
        <dbReference type="ARBA" id="ARBA00004613"/>
    </source>
</evidence>
<feature type="disulfide bond" evidence="6">
    <location>
        <begin position="78"/>
        <end position="127"/>
    </location>
</feature>
<accession>A0A8S4BFB7</accession>
<dbReference type="AlphaFoldDB" id="A0A8S4BFB7"/>
<feature type="disulfide bond" evidence="6">
    <location>
        <begin position="77"/>
        <end position="125"/>
    </location>
</feature>
<keyword evidence="9" id="KW-1185">Reference proteome</keyword>
<feature type="chain" id="PRO_5035967176" description="Interleukin family protein" evidence="7">
    <location>
        <begin position="24"/>
        <end position="172"/>
    </location>
</feature>
<evidence type="ECO:0000256" key="4">
    <source>
        <dbReference type="ARBA" id="ARBA00022525"/>
    </source>
</evidence>
<comment type="caution">
    <text evidence="8">The sequence shown here is derived from an EMBL/GenBank/DDBJ whole genome shotgun (WGS) entry which is preliminary data.</text>
</comment>
<dbReference type="InterPro" id="IPR009079">
    <property type="entry name" value="4_helix_cytokine-like_core"/>
</dbReference>
<evidence type="ECO:0000256" key="3">
    <source>
        <dbReference type="ARBA" id="ARBA00022514"/>
    </source>
</evidence>
<evidence type="ECO:0000256" key="5">
    <source>
        <dbReference type="ARBA" id="ARBA00022729"/>
    </source>
</evidence>
<dbReference type="EMBL" id="CAJRST010033334">
    <property type="protein sequence ID" value="CAG5982505.1"/>
    <property type="molecule type" value="Genomic_DNA"/>
</dbReference>
<protein>
    <recommendedName>
        <fullName evidence="7">Interleukin family protein</fullName>
    </recommendedName>
</protein>
<evidence type="ECO:0000256" key="2">
    <source>
        <dbReference type="ARBA" id="ARBA00008813"/>
    </source>
</evidence>
<dbReference type="Gene3D" id="1.20.1250.10">
    <property type="match status" value="1"/>
</dbReference>
<dbReference type="PANTHER" id="PTHR48482:SF3">
    <property type="entry name" value="INTERLEUKIN-19"/>
    <property type="match status" value="1"/>
</dbReference>
<name>A0A8S4BFB7_9TELE</name>
<keyword evidence="3 7" id="KW-0202">Cytokine</keyword>
<feature type="disulfide bond" evidence="6">
    <location>
        <begin position="31"/>
        <end position="123"/>
    </location>
</feature>
<dbReference type="SUPFAM" id="SSF47266">
    <property type="entry name" value="4-helical cytokines"/>
    <property type="match status" value="1"/>
</dbReference>
<sequence length="172" mass="19227">MRTLLVCSACLVLLSCLSAPVESRTLHVDNCSVIVHTHELRKYYSDLRPHAISEDSEIGVRLLDRSLMKGVQEGQTCCFLRLLMRFYVERVFGNYASSGPQQKRSSSALANAFVSIRRDVHTCHCHCAEHTQRSIDSVHSEFIKLQTQAAAQKAVGELDTVLSWLEGLGHKA</sequence>
<evidence type="ECO:0000313" key="8">
    <source>
        <dbReference type="EMBL" id="CAG5982505.1"/>
    </source>
</evidence>
<proteinExistence type="inferred from homology"/>
<dbReference type="Pfam" id="PF00726">
    <property type="entry name" value="IL10"/>
    <property type="match status" value="1"/>
</dbReference>
<feature type="signal peptide" evidence="7">
    <location>
        <begin position="1"/>
        <end position="23"/>
    </location>
</feature>
<evidence type="ECO:0000256" key="6">
    <source>
        <dbReference type="PIRSR" id="PIRSR620443-51"/>
    </source>
</evidence>
<evidence type="ECO:0000313" key="9">
    <source>
        <dbReference type="Proteomes" id="UP000677803"/>
    </source>
</evidence>
<dbReference type="PROSITE" id="PS51257">
    <property type="entry name" value="PROKAR_LIPOPROTEIN"/>
    <property type="match status" value="1"/>
</dbReference>
<evidence type="ECO:0000256" key="7">
    <source>
        <dbReference type="RuleBase" id="RU368043"/>
    </source>
</evidence>
<keyword evidence="5 7" id="KW-0732">Signal</keyword>
<comment type="function">
    <text evidence="7">Immune regulatory cytokine.</text>
</comment>
<dbReference type="Proteomes" id="UP000677803">
    <property type="component" value="Unassembled WGS sequence"/>
</dbReference>